<organism evidence="1 2">
    <name type="scientific">Colletotrichum karsti</name>
    <dbReference type="NCBI Taxonomy" id="1095194"/>
    <lineage>
        <taxon>Eukaryota</taxon>
        <taxon>Fungi</taxon>
        <taxon>Dikarya</taxon>
        <taxon>Ascomycota</taxon>
        <taxon>Pezizomycotina</taxon>
        <taxon>Sordariomycetes</taxon>
        <taxon>Hypocreomycetidae</taxon>
        <taxon>Glomerellales</taxon>
        <taxon>Glomerellaceae</taxon>
        <taxon>Colletotrichum</taxon>
        <taxon>Colletotrichum boninense species complex</taxon>
    </lineage>
</organism>
<dbReference type="OrthoDB" id="4812675at2759"/>
<keyword evidence="2" id="KW-1185">Reference proteome</keyword>
<sequence>MGVSFSQPAEITVSNATLWPFHDVALHLFENLGNDGKDSKWRAIVVLEHWRSTSKLMREGFHLSPTFEVKKTGCMLPDQVPELFKSQWKHSRRFILKEPKSKWMAHVFVMSQDLGTLSNFRLDDLTKDRIGLCRALNDNRISVYNYNFWKPEENYNTLHENLTLGGWWPWSRGSDKEAKVESHSEASFDKESFESKQF</sequence>
<evidence type="ECO:0000313" key="1">
    <source>
        <dbReference type="EMBL" id="KAF9875924.1"/>
    </source>
</evidence>
<proteinExistence type="predicted"/>
<protein>
    <submittedName>
        <fullName evidence="1">Uncharacterized protein</fullName>
    </submittedName>
</protein>
<evidence type="ECO:0000313" key="2">
    <source>
        <dbReference type="Proteomes" id="UP000781932"/>
    </source>
</evidence>
<dbReference type="Proteomes" id="UP000781932">
    <property type="component" value="Unassembled WGS sequence"/>
</dbReference>
<dbReference type="RefSeq" id="XP_038745385.1">
    <property type="nucleotide sequence ID" value="XM_038889087.1"/>
</dbReference>
<dbReference type="AlphaFoldDB" id="A0A9P6LH56"/>
<dbReference type="GeneID" id="62162161"/>
<accession>A0A9P6LH56</accession>
<gene>
    <name evidence="1" type="ORF">CkaCkLH20_06370</name>
</gene>
<name>A0A9P6LH56_9PEZI</name>
<reference evidence="1" key="2">
    <citation type="submission" date="2020-11" db="EMBL/GenBank/DDBJ databases">
        <title>Whole genome sequencing of Colletotrichum sp.</title>
        <authorList>
            <person name="Li H."/>
        </authorList>
    </citation>
    <scope>NUCLEOTIDE SEQUENCE</scope>
    <source>
        <strain evidence="1">CkLH20</strain>
    </source>
</reference>
<comment type="caution">
    <text evidence="1">The sequence shown here is derived from an EMBL/GenBank/DDBJ whole genome shotgun (WGS) entry which is preliminary data.</text>
</comment>
<dbReference type="EMBL" id="JAATWM020000019">
    <property type="protein sequence ID" value="KAF9875924.1"/>
    <property type="molecule type" value="Genomic_DNA"/>
</dbReference>
<reference evidence="1" key="1">
    <citation type="submission" date="2020-03" db="EMBL/GenBank/DDBJ databases">
        <authorList>
            <person name="He L."/>
        </authorList>
    </citation>
    <scope>NUCLEOTIDE SEQUENCE</scope>
    <source>
        <strain evidence="1">CkLH20</strain>
    </source>
</reference>